<feature type="region of interest" description="Disordered" evidence="6">
    <location>
        <begin position="64"/>
        <end position="99"/>
    </location>
</feature>
<comment type="similarity">
    <text evidence="2">Belongs to the IFI6/IFI27 family.</text>
</comment>
<dbReference type="Proteomes" id="UP001148018">
    <property type="component" value="Unassembled WGS sequence"/>
</dbReference>
<evidence type="ECO:0000313" key="7">
    <source>
        <dbReference type="EMBL" id="KAJ3613427.1"/>
    </source>
</evidence>
<protein>
    <submittedName>
        <fullName evidence="7">Uncharacterized protein</fullName>
    </submittedName>
</protein>
<evidence type="ECO:0000256" key="2">
    <source>
        <dbReference type="ARBA" id="ARBA00007262"/>
    </source>
</evidence>
<dbReference type="Pfam" id="PF06140">
    <property type="entry name" value="Ifi-6-16"/>
    <property type="match status" value="1"/>
</dbReference>
<evidence type="ECO:0000256" key="5">
    <source>
        <dbReference type="ARBA" id="ARBA00023136"/>
    </source>
</evidence>
<dbReference type="PANTHER" id="PTHR16932">
    <property type="entry name" value="INTERFERON ALPHA-INDUCIBLE PROTEIN 27"/>
    <property type="match status" value="1"/>
</dbReference>
<dbReference type="OrthoDB" id="1607513at2759"/>
<comment type="caution">
    <text evidence="7">The sequence shown here is derived from an EMBL/GenBank/DDBJ whole genome shotgun (WGS) entry which is preliminary data.</text>
</comment>
<dbReference type="InterPro" id="IPR009311">
    <property type="entry name" value="IFI6/IFI27-like"/>
</dbReference>
<sequence>MLKWVLESKDAIISTLALINAHIDALDQEEWEALQETCTVLEPFEQNSFEFKGISLKMTMNSSKEAKEEAASASPTAEDKPDTGHAAKETKNGGRGQGGRGCFTQGRGAAVLLAPAALGAAGFTAAGITVGSYAAGMMSAAAVANGGAVAAGTTVAVLQSVGAVGLGTAATAATACTGGVVTAALAALT</sequence>
<keyword evidence="5" id="KW-0472">Membrane</keyword>
<keyword evidence="4" id="KW-1133">Transmembrane helix</keyword>
<evidence type="ECO:0000256" key="4">
    <source>
        <dbReference type="ARBA" id="ARBA00022989"/>
    </source>
</evidence>
<evidence type="ECO:0000256" key="3">
    <source>
        <dbReference type="ARBA" id="ARBA00022692"/>
    </source>
</evidence>
<evidence type="ECO:0000256" key="6">
    <source>
        <dbReference type="SAM" id="MobiDB-lite"/>
    </source>
</evidence>
<keyword evidence="3" id="KW-0812">Transmembrane</keyword>
<dbReference type="GO" id="GO:0097193">
    <property type="term" value="P:intrinsic apoptotic signaling pathway"/>
    <property type="evidence" value="ECO:0007669"/>
    <property type="project" value="TreeGrafter"/>
</dbReference>
<dbReference type="PANTHER" id="PTHR16932:SF38">
    <property type="entry name" value="INTERFERON ALPHA INDUCIBLE PROTEIN 46-RELATED"/>
    <property type="match status" value="1"/>
</dbReference>
<feature type="compositionally biased region" description="Basic and acidic residues" evidence="6">
    <location>
        <begin position="77"/>
        <end position="92"/>
    </location>
</feature>
<evidence type="ECO:0000313" key="8">
    <source>
        <dbReference type="Proteomes" id="UP001148018"/>
    </source>
</evidence>
<dbReference type="GO" id="GO:0001836">
    <property type="term" value="P:release of cytochrome c from mitochondria"/>
    <property type="evidence" value="ECO:0007669"/>
    <property type="project" value="TreeGrafter"/>
</dbReference>
<name>A0A9Q0EYZ1_9TELE</name>
<dbReference type="GO" id="GO:0031966">
    <property type="term" value="C:mitochondrial membrane"/>
    <property type="evidence" value="ECO:0007669"/>
    <property type="project" value="TreeGrafter"/>
</dbReference>
<dbReference type="AlphaFoldDB" id="A0A9Q0EYZ1"/>
<organism evidence="7 8">
    <name type="scientific">Muraenolepis orangiensis</name>
    <name type="common">Patagonian moray cod</name>
    <dbReference type="NCBI Taxonomy" id="630683"/>
    <lineage>
        <taxon>Eukaryota</taxon>
        <taxon>Metazoa</taxon>
        <taxon>Chordata</taxon>
        <taxon>Craniata</taxon>
        <taxon>Vertebrata</taxon>
        <taxon>Euteleostomi</taxon>
        <taxon>Actinopterygii</taxon>
        <taxon>Neopterygii</taxon>
        <taxon>Teleostei</taxon>
        <taxon>Neoteleostei</taxon>
        <taxon>Acanthomorphata</taxon>
        <taxon>Zeiogadaria</taxon>
        <taxon>Gadariae</taxon>
        <taxon>Gadiformes</taxon>
        <taxon>Muraenolepidoidei</taxon>
        <taxon>Muraenolepididae</taxon>
        <taxon>Muraenolepis</taxon>
    </lineage>
</organism>
<keyword evidence="8" id="KW-1185">Reference proteome</keyword>
<evidence type="ECO:0000256" key="1">
    <source>
        <dbReference type="ARBA" id="ARBA00004141"/>
    </source>
</evidence>
<dbReference type="Gene3D" id="6.10.110.10">
    <property type="match status" value="1"/>
</dbReference>
<dbReference type="InterPro" id="IPR038213">
    <property type="entry name" value="IFI6/IFI27-like_sf"/>
</dbReference>
<comment type="subcellular location">
    <subcellularLocation>
        <location evidence="1">Membrane</location>
        <topology evidence="1">Multi-pass membrane protein</topology>
    </subcellularLocation>
</comment>
<accession>A0A9Q0EYZ1</accession>
<dbReference type="EMBL" id="JANIIK010000035">
    <property type="protein sequence ID" value="KAJ3613427.1"/>
    <property type="molecule type" value="Genomic_DNA"/>
</dbReference>
<gene>
    <name evidence="7" type="ORF">NHX12_019676</name>
</gene>
<reference evidence="7" key="1">
    <citation type="submission" date="2022-07" db="EMBL/GenBank/DDBJ databases">
        <title>Chromosome-level genome of Muraenolepis orangiensis.</title>
        <authorList>
            <person name="Kim J."/>
        </authorList>
    </citation>
    <scope>NUCLEOTIDE SEQUENCE</scope>
    <source>
        <strain evidence="7">KU_S4_2022</strain>
        <tissue evidence="7">Muscle</tissue>
    </source>
</reference>
<proteinExistence type="inferred from homology"/>